<reference evidence="10 11" key="1">
    <citation type="journal article" date="2013" name="J. Mol. Microbiol. Biotechnol.">
        <title>Analysis of the Complete Genomes of Acholeplasma brassicae , A. palmae and A. laidlawii and Their Comparison to the Obligate Parasites from ' Candidatus Phytoplasma'.</title>
        <authorList>
            <person name="Kube M."/>
            <person name="Siewert C."/>
            <person name="Migdoll A.M."/>
            <person name="Duduk B."/>
            <person name="Holz S."/>
            <person name="Rabus R."/>
            <person name="Seemuller E."/>
            <person name="Mitrovic J."/>
            <person name="Muller I."/>
            <person name="Buttner C."/>
            <person name="Reinhardt R."/>
        </authorList>
    </citation>
    <scope>NUCLEOTIDE SEQUENCE [LARGE SCALE GENOMIC DNA]</scope>
    <source>
        <strain evidence="10 11">J233</strain>
    </source>
</reference>
<feature type="transmembrane region" description="Helical" evidence="9">
    <location>
        <begin position="75"/>
        <end position="96"/>
    </location>
</feature>
<gene>
    <name evidence="10" type="ORF">BN85404350</name>
</gene>
<dbReference type="STRING" id="1318466.BN85404350"/>
<dbReference type="InterPro" id="IPR001991">
    <property type="entry name" value="Na-dicarboxylate_symporter"/>
</dbReference>
<feature type="transmembrane region" description="Helical" evidence="9">
    <location>
        <begin position="325"/>
        <end position="351"/>
    </location>
</feature>
<organism evidence="10 11">
    <name type="scientific">Alteracholeplasma palmae (strain ATCC 49389 / J233)</name>
    <name type="common">Acholeplasma palmae</name>
    <dbReference type="NCBI Taxonomy" id="1318466"/>
    <lineage>
        <taxon>Bacteria</taxon>
        <taxon>Bacillati</taxon>
        <taxon>Mycoplasmatota</taxon>
        <taxon>Mollicutes</taxon>
        <taxon>Acholeplasmatales</taxon>
        <taxon>Acholeplasmataceae</taxon>
        <taxon>Acholeplasma</taxon>
    </lineage>
</organism>
<accession>U4KKB5</accession>
<evidence type="ECO:0000256" key="6">
    <source>
        <dbReference type="ARBA" id="ARBA00022989"/>
    </source>
</evidence>
<protein>
    <recommendedName>
        <fullName evidence="3">L-cystine uptake protein TcyP</fullName>
    </recommendedName>
    <alternativeName>
        <fullName evidence="8">Transporter of cystine TcyP</fullName>
    </alternativeName>
</protein>
<dbReference type="EMBL" id="FO681347">
    <property type="protein sequence ID" value="CCV64012.1"/>
    <property type="molecule type" value="Genomic_DNA"/>
</dbReference>
<dbReference type="InterPro" id="IPR036458">
    <property type="entry name" value="Na:dicarbo_symporter_sf"/>
</dbReference>
<evidence type="ECO:0000256" key="9">
    <source>
        <dbReference type="SAM" id="Phobius"/>
    </source>
</evidence>
<proteinExistence type="inferred from homology"/>
<feature type="transmembrane region" description="Helical" evidence="9">
    <location>
        <begin position="13"/>
        <end position="29"/>
    </location>
</feature>
<evidence type="ECO:0000256" key="4">
    <source>
        <dbReference type="ARBA" id="ARBA00022448"/>
    </source>
</evidence>
<evidence type="ECO:0000313" key="10">
    <source>
        <dbReference type="EMBL" id="CCV64012.1"/>
    </source>
</evidence>
<feature type="transmembrane region" description="Helical" evidence="9">
    <location>
        <begin position="251"/>
        <end position="276"/>
    </location>
</feature>
<keyword evidence="4" id="KW-0813">Transport</keyword>
<dbReference type="Pfam" id="PF00375">
    <property type="entry name" value="SDF"/>
    <property type="match status" value="1"/>
</dbReference>
<dbReference type="GO" id="GO:0015184">
    <property type="term" value="F:L-cystine transmembrane transporter activity"/>
    <property type="evidence" value="ECO:0007669"/>
    <property type="project" value="TreeGrafter"/>
</dbReference>
<evidence type="ECO:0000256" key="7">
    <source>
        <dbReference type="ARBA" id="ARBA00023136"/>
    </source>
</evidence>
<dbReference type="Proteomes" id="UP000032740">
    <property type="component" value="Chromosome"/>
</dbReference>
<dbReference type="SUPFAM" id="SSF118215">
    <property type="entry name" value="Proton glutamate symport protein"/>
    <property type="match status" value="1"/>
</dbReference>
<dbReference type="RefSeq" id="WP_026657019.1">
    <property type="nucleotide sequence ID" value="NC_022538.1"/>
</dbReference>
<feature type="transmembrane region" description="Helical" evidence="9">
    <location>
        <begin position="116"/>
        <end position="137"/>
    </location>
</feature>
<feature type="transmembrane region" description="Helical" evidence="9">
    <location>
        <begin position="358"/>
        <end position="380"/>
    </location>
</feature>
<feature type="transmembrane region" description="Helical" evidence="9">
    <location>
        <begin position="36"/>
        <end position="55"/>
    </location>
</feature>
<dbReference type="Gene3D" id="1.10.3860.10">
    <property type="entry name" value="Sodium:dicarboxylate symporter"/>
    <property type="match status" value="1"/>
</dbReference>
<evidence type="ECO:0000256" key="2">
    <source>
        <dbReference type="ARBA" id="ARBA00006148"/>
    </source>
</evidence>
<dbReference type="HOGENOM" id="CLU_019375_7_1_14"/>
<dbReference type="PANTHER" id="PTHR42865">
    <property type="entry name" value="PROTON/GLUTAMATE-ASPARTATE SYMPORTER"/>
    <property type="match status" value="1"/>
</dbReference>
<comment type="subcellular location">
    <subcellularLocation>
        <location evidence="1">Membrane</location>
        <topology evidence="1">Multi-pass membrane protein</topology>
    </subcellularLocation>
</comment>
<evidence type="ECO:0000256" key="5">
    <source>
        <dbReference type="ARBA" id="ARBA00022692"/>
    </source>
</evidence>
<comment type="similarity">
    <text evidence="2">Belongs to the dicarboxylate/amino acid:cation symporter (DAACS) (TC 2.A.23) family.</text>
</comment>
<dbReference type="PANTHER" id="PTHR42865:SF5">
    <property type="entry name" value="L-CYSTINE TRANSPORTER TCYP"/>
    <property type="match status" value="1"/>
</dbReference>
<evidence type="ECO:0000313" key="11">
    <source>
        <dbReference type="Proteomes" id="UP000032740"/>
    </source>
</evidence>
<dbReference type="GO" id="GO:0015293">
    <property type="term" value="F:symporter activity"/>
    <property type="evidence" value="ECO:0007669"/>
    <property type="project" value="InterPro"/>
</dbReference>
<dbReference type="GO" id="GO:0005886">
    <property type="term" value="C:plasma membrane"/>
    <property type="evidence" value="ECO:0007669"/>
    <property type="project" value="TreeGrafter"/>
</dbReference>
<evidence type="ECO:0000256" key="8">
    <source>
        <dbReference type="ARBA" id="ARBA00031293"/>
    </source>
</evidence>
<keyword evidence="5 9" id="KW-0812">Transmembrane</keyword>
<keyword evidence="6 9" id="KW-1133">Transmembrane helix</keyword>
<keyword evidence="11" id="KW-1185">Reference proteome</keyword>
<feature type="transmembrane region" description="Helical" evidence="9">
    <location>
        <begin position="216"/>
        <end position="239"/>
    </location>
</feature>
<keyword evidence="7 9" id="KW-0472">Membrane</keyword>
<dbReference type="KEGG" id="apal:BN85404350"/>
<name>U4KKB5_ALTPJ</name>
<dbReference type="AlphaFoldDB" id="U4KKB5"/>
<dbReference type="PRINTS" id="PR00173">
    <property type="entry name" value="EDTRNSPORT"/>
</dbReference>
<feature type="transmembrane region" description="Helical" evidence="9">
    <location>
        <begin position="386"/>
        <end position="408"/>
    </location>
</feature>
<evidence type="ECO:0000256" key="3">
    <source>
        <dbReference type="ARBA" id="ARBA00022031"/>
    </source>
</evidence>
<sequence length="451" mass="48492">MFKNYEIDSWQKGVLYLVAILVVGLLMFMSKKKVKFSYKVLTGMLLGLIVGLIFGQTKTQFNGAETTITATIRPIGQLYLRLIQMVVMPLVLTAVIKSFTSLEDTNKLKRIGGKTLFWLLGTTAAATLIGYGFASIFNLGKGFAVDPDATGKTITTIENVILGFFPNNIVTAMSGNVAIPVVVFGIFVSVAIIVESKRKPERMKPFLEFNESFNRIMVRVTKFVIQLTPYAVFAFMSYAVGRNNIDALKNLALYIGLIYGAMAFHFVFVQMGILAAHKISPIQFIKKFSQAMVVAFTTQSSYGTLPVTQRTLKEKIGASEPIVDFVAPIGANVGMNACGGIFPAMVAVITANAYGIEFGFVQVLVLVLTTTIASIGIAGVPGIATIAATVTLSALGLPLEGIALVVSVDALVDMGRTMINVVGTGVAATVVAKSEKELDMEVFNAPLEKNN</sequence>
<feature type="transmembrane region" description="Helical" evidence="9">
    <location>
        <begin position="177"/>
        <end position="195"/>
    </location>
</feature>
<evidence type="ECO:0000256" key="1">
    <source>
        <dbReference type="ARBA" id="ARBA00004141"/>
    </source>
</evidence>
<dbReference type="OrthoDB" id="9768885at2"/>